<dbReference type="InterPro" id="IPR003661">
    <property type="entry name" value="HisK_dim/P_dom"/>
</dbReference>
<comment type="caution">
    <text evidence="10">The sequence shown here is derived from an EMBL/GenBank/DDBJ whole genome shotgun (WGS) entry which is preliminary data.</text>
</comment>
<dbReference type="InterPro" id="IPR005467">
    <property type="entry name" value="His_kinase_dom"/>
</dbReference>
<dbReference type="PANTHER" id="PTHR43065">
    <property type="entry name" value="SENSOR HISTIDINE KINASE"/>
    <property type="match status" value="1"/>
</dbReference>
<dbReference type="InterPro" id="IPR036097">
    <property type="entry name" value="HisK_dim/P_sf"/>
</dbReference>
<comment type="catalytic activity">
    <reaction evidence="1">
        <text>ATP + protein L-histidine = ADP + protein N-phospho-L-histidine.</text>
        <dbReference type="EC" id="2.7.13.3"/>
    </reaction>
</comment>
<evidence type="ECO:0000259" key="9">
    <source>
        <dbReference type="PROSITE" id="PS50109"/>
    </source>
</evidence>
<evidence type="ECO:0000313" key="10">
    <source>
        <dbReference type="EMBL" id="MEF7615854.1"/>
    </source>
</evidence>
<dbReference type="RefSeq" id="WP_332291183.1">
    <property type="nucleotide sequence ID" value="NZ_JAZIBG010000036.1"/>
</dbReference>
<evidence type="ECO:0000256" key="6">
    <source>
        <dbReference type="ARBA" id="ARBA00022777"/>
    </source>
</evidence>
<dbReference type="PRINTS" id="PR00344">
    <property type="entry name" value="BCTRLSENSOR"/>
</dbReference>
<dbReference type="SUPFAM" id="SSF55874">
    <property type="entry name" value="ATPase domain of HSP90 chaperone/DNA topoisomerase II/histidine kinase"/>
    <property type="match status" value="1"/>
</dbReference>
<dbReference type="InterPro" id="IPR036890">
    <property type="entry name" value="HATPase_C_sf"/>
</dbReference>
<dbReference type="EC" id="2.7.13.3" evidence="2"/>
<keyword evidence="7 10" id="KW-0067">ATP-binding</keyword>
<dbReference type="Gene3D" id="1.10.287.130">
    <property type="match status" value="1"/>
</dbReference>
<protein>
    <recommendedName>
        <fullName evidence="2">histidine kinase</fullName>
        <ecNumber evidence="2">2.7.13.3</ecNumber>
    </recommendedName>
</protein>
<dbReference type="CDD" id="cd00075">
    <property type="entry name" value="HATPase"/>
    <property type="match status" value="1"/>
</dbReference>
<dbReference type="SMART" id="SM00388">
    <property type="entry name" value="HisKA"/>
    <property type="match status" value="1"/>
</dbReference>
<keyword evidence="4" id="KW-0808">Transferase</keyword>
<dbReference type="CDD" id="cd00082">
    <property type="entry name" value="HisKA"/>
    <property type="match status" value="1"/>
</dbReference>
<dbReference type="PROSITE" id="PS50109">
    <property type="entry name" value="HIS_KIN"/>
    <property type="match status" value="1"/>
</dbReference>
<dbReference type="SMART" id="SM00387">
    <property type="entry name" value="HATPase_c"/>
    <property type="match status" value="1"/>
</dbReference>
<evidence type="ECO:0000256" key="4">
    <source>
        <dbReference type="ARBA" id="ARBA00022679"/>
    </source>
</evidence>
<evidence type="ECO:0000256" key="8">
    <source>
        <dbReference type="ARBA" id="ARBA00023012"/>
    </source>
</evidence>
<evidence type="ECO:0000256" key="3">
    <source>
        <dbReference type="ARBA" id="ARBA00022553"/>
    </source>
</evidence>
<evidence type="ECO:0000256" key="2">
    <source>
        <dbReference type="ARBA" id="ARBA00012438"/>
    </source>
</evidence>
<keyword evidence="3" id="KW-0597">Phosphoprotein</keyword>
<gene>
    <name evidence="10" type="ORF">V4F39_18210</name>
</gene>
<name>A0AAW9QJS2_9BURK</name>
<dbReference type="Pfam" id="PF02518">
    <property type="entry name" value="HATPase_c"/>
    <property type="match status" value="1"/>
</dbReference>
<proteinExistence type="predicted"/>
<sequence>MQRRGRVLWAGWLVWAVVAAGGALVLARAELSSLRDDFETQARIAHRLLSQQVVQYDAVLSTLAMLAPSGDDRPETRLPTVYQSVLEVNRRLDGEEWPDSALELAEGESRSLRRAVVVNARLDQGRYQLLKAGRRGSYALRIDLAAAMVWRDWPMDPAASPVRLAIAHGGQSYVVQAGRQDAGLAWGRWVYSFSKPLASASQAFDVEAARVVAWQELPWAAMAGWVLGVSVLAGGLQAWWGQRVARRRAEELLRLGQVARLNSLGELAAGMAHELNQPLTAVMANTQAARRLLDEDPPELDTARGAMAQAAAQARRAADVVGRLRGLIEQPAGAGALQPVALHEAAERVLDLLEPECRRRDVAVPVVAQDAAVQVQADPVALEQIVHNLLMNALQALDGVPAAERRLALSVSREGGQGLLAVDDTGRGIAPEALPRLFEPFFSTRDGGLGLGLSLCETQAATMGGSLAAANRVPRGARFELRLPLAPGQQGQQA</sequence>
<dbReference type="AlphaFoldDB" id="A0AAW9QJS2"/>
<dbReference type="Proteomes" id="UP001336250">
    <property type="component" value="Unassembled WGS sequence"/>
</dbReference>
<dbReference type="InterPro" id="IPR004358">
    <property type="entry name" value="Sig_transdc_His_kin-like_C"/>
</dbReference>
<keyword evidence="6" id="KW-0418">Kinase</keyword>
<evidence type="ECO:0000313" key="11">
    <source>
        <dbReference type="Proteomes" id="UP001336250"/>
    </source>
</evidence>
<dbReference type="PANTHER" id="PTHR43065:SF10">
    <property type="entry name" value="PEROXIDE STRESS-ACTIVATED HISTIDINE KINASE MAK3"/>
    <property type="match status" value="1"/>
</dbReference>
<organism evidence="10 11">
    <name type="scientific">Aquincola agrisoli</name>
    <dbReference type="NCBI Taxonomy" id="3119538"/>
    <lineage>
        <taxon>Bacteria</taxon>
        <taxon>Pseudomonadati</taxon>
        <taxon>Pseudomonadota</taxon>
        <taxon>Betaproteobacteria</taxon>
        <taxon>Burkholderiales</taxon>
        <taxon>Sphaerotilaceae</taxon>
        <taxon>Aquincola</taxon>
    </lineage>
</organism>
<feature type="domain" description="Histidine kinase" evidence="9">
    <location>
        <begin position="270"/>
        <end position="487"/>
    </location>
</feature>
<dbReference type="EMBL" id="JAZIBG010000036">
    <property type="protein sequence ID" value="MEF7615854.1"/>
    <property type="molecule type" value="Genomic_DNA"/>
</dbReference>
<keyword evidence="8" id="KW-0902">Two-component regulatory system</keyword>
<reference evidence="10 11" key="1">
    <citation type="submission" date="2024-02" db="EMBL/GenBank/DDBJ databases">
        <title>Genome sequence of Aquincola sp. MAHUQ-54.</title>
        <authorList>
            <person name="Huq M.A."/>
        </authorList>
    </citation>
    <scope>NUCLEOTIDE SEQUENCE [LARGE SCALE GENOMIC DNA]</scope>
    <source>
        <strain evidence="10 11">MAHUQ-54</strain>
    </source>
</reference>
<keyword evidence="5" id="KW-0547">Nucleotide-binding</keyword>
<dbReference type="Pfam" id="PF00512">
    <property type="entry name" value="HisKA"/>
    <property type="match status" value="1"/>
</dbReference>
<dbReference type="GO" id="GO:0000155">
    <property type="term" value="F:phosphorelay sensor kinase activity"/>
    <property type="evidence" value="ECO:0007669"/>
    <property type="project" value="InterPro"/>
</dbReference>
<dbReference type="Gene3D" id="3.30.565.10">
    <property type="entry name" value="Histidine kinase-like ATPase, C-terminal domain"/>
    <property type="match status" value="1"/>
</dbReference>
<accession>A0AAW9QJS2</accession>
<evidence type="ECO:0000256" key="5">
    <source>
        <dbReference type="ARBA" id="ARBA00022741"/>
    </source>
</evidence>
<evidence type="ECO:0000256" key="1">
    <source>
        <dbReference type="ARBA" id="ARBA00000085"/>
    </source>
</evidence>
<dbReference type="InterPro" id="IPR003594">
    <property type="entry name" value="HATPase_dom"/>
</dbReference>
<dbReference type="GO" id="GO:0005524">
    <property type="term" value="F:ATP binding"/>
    <property type="evidence" value="ECO:0007669"/>
    <property type="project" value="UniProtKB-KW"/>
</dbReference>
<dbReference type="SUPFAM" id="SSF47384">
    <property type="entry name" value="Homodimeric domain of signal transducing histidine kinase"/>
    <property type="match status" value="1"/>
</dbReference>
<keyword evidence="11" id="KW-1185">Reference proteome</keyword>
<evidence type="ECO:0000256" key="7">
    <source>
        <dbReference type="ARBA" id="ARBA00022840"/>
    </source>
</evidence>